<feature type="compositionally biased region" description="Polar residues" evidence="1">
    <location>
        <begin position="623"/>
        <end position="637"/>
    </location>
</feature>
<evidence type="ECO:0000313" key="4">
    <source>
        <dbReference type="EMBL" id="KAK7108383.1"/>
    </source>
</evidence>
<reference evidence="4 5" key="1">
    <citation type="submission" date="2024-02" db="EMBL/GenBank/DDBJ databases">
        <title>Chromosome-scale genome assembly of the rough periwinkle Littorina saxatilis.</title>
        <authorList>
            <person name="De Jode A."/>
            <person name="Faria R."/>
            <person name="Formenti G."/>
            <person name="Sims Y."/>
            <person name="Smith T.P."/>
            <person name="Tracey A."/>
            <person name="Wood J.M.D."/>
            <person name="Zagrodzka Z.B."/>
            <person name="Johannesson K."/>
            <person name="Butlin R.K."/>
            <person name="Leder E.H."/>
        </authorList>
    </citation>
    <scope>NUCLEOTIDE SEQUENCE [LARGE SCALE GENOMIC DNA]</scope>
    <source>
        <strain evidence="4">Snail1</strain>
        <tissue evidence="4">Muscle</tissue>
    </source>
</reference>
<dbReference type="InterPro" id="IPR043159">
    <property type="entry name" value="Lectin_gal-bd_sf"/>
</dbReference>
<feature type="chain" id="PRO_5042840826" description="CUB domain-containing protein" evidence="3">
    <location>
        <begin position="22"/>
        <end position="755"/>
    </location>
</feature>
<feature type="region of interest" description="Disordered" evidence="1">
    <location>
        <begin position="622"/>
        <end position="641"/>
    </location>
</feature>
<dbReference type="Proteomes" id="UP001374579">
    <property type="component" value="Unassembled WGS sequence"/>
</dbReference>
<dbReference type="AlphaFoldDB" id="A0AAN9BLQ8"/>
<dbReference type="CDD" id="cd22823">
    <property type="entry name" value="Gal_Rha_Lectin"/>
    <property type="match status" value="1"/>
</dbReference>
<feature type="compositionally biased region" description="Pro residues" evidence="1">
    <location>
        <begin position="405"/>
        <end position="415"/>
    </location>
</feature>
<feature type="signal peptide" evidence="3">
    <location>
        <begin position="1"/>
        <end position="21"/>
    </location>
</feature>
<sequence length="755" mass="79425">MKSFGLLLLGVLLLAVIKVRAGQVKTVCILIPAYNLEDFLEGENEEDEIKGWGPGPGVPTGYRPTLVTDTKGGARASAGGGGAASPTGSSGAGSYGSGAGSYGSGAGSYGSGAGSYGRRPPMKAGPMGPMTDPSKPPGPNPMGGYWEWDSEDGMWELEDDRRKRRQAPGSILAGRLQCGPGTTIHVDKVTLGFSIDNRCRPVRPLCHTTSTLGRQVSHCEGQAGVCKVTVAQQFLHRCGRRTNYARIQYECIAESEKHNICEAKSFTSTGSLLISSPSFTRNDSAAHAEYLSCECAVSRGSSASLSIPWLRTQLDTGDQGVCGEEMVLLDTWDESANRFTLQEELCGLRSVRYKTFNTPVVKLTFIPSFNHVATNGFLFKIQGKPDPKAKLQVTCSVVSSGSPVAGPPRPPPPSPAQSSSSPVAGPPPPLSPPQSSSSSSVPAAAAQPGRPQLPPTFDLSKYPGLLNKTLSAWRNRMNQEGSVAGQTGQQAQPAQPGSAGAVVHQGSEPDSLLNKTLSAWRNRMNQEGSVAGQTGQQAQPAQPGSAGAVVHQGSEPDSDQFNVSGTSGTLSAVVASLGSVIIIIGSLVAFFAYKKYQKKKKQGAVHYNNRSTVRSDAGLYSEATYQDPTGPGSSIPTALTIPAPVNSTTTMAESQKTSDPLPNPGRRASSDGHAPSLPKRPPRAKKEKCRRLADEEEVAYDNAASVEGNDVMLLKDADYASLEDISKALGCQDNAGDVEVDLTEEVEVKTESCIC</sequence>
<name>A0AAN9BLQ8_9CAEN</name>
<comment type="caution">
    <text evidence="4">The sequence shown here is derived from an EMBL/GenBank/DDBJ whole genome shotgun (WGS) entry which is preliminary data.</text>
</comment>
<feature type="region of interest" description="Disordered" evidence="1">
    <location>
        <begin position="647"/>
        <end position="688"/>
    </location>
</feature>
<evidence type="ECO:0008006" key="6">
    <source>
        <dbReference type="Google" id="ProtNLM"/>
    </source>
</evidence>
<keyword evidence="2" id="KW-0472">Membrane</keyword>
<evidence type="ECO:0000256" key="1">
    <source>
        <dbReference type="SAM" id="MobiDB-lite"/>
    </source>
</evidence>
<feature type="region of interest" description="Disordered" evidence="1">
    <location>
        <begin position="109"/>
        <end position="141"/>
    </location>
</feature>
<proteinExistence type="predicted"/>
<feature type="compositionally biased region" description="Low complexity" evidence="1">
    <location>
        <begin position="531"/>
        <end position="548"/>
    </location>
</feature>
<evidence type="ECO:0000313" key="5">
    <source>
        <dbReference type="Proteomes" id="UP001374579"/>
    </source>
</evidence>
<keyword evidence="2" id="KW-0812">Transmembrane</keyword>
<evidence type="ECO:0000256" key="3">
    <source>
        <dbReference type="SAM" id="SignalP"/>
    </source>
</evidence>
<dbReference type="PANTHER" id="PTHR48125:SF10">
    <property type="entry name" value="OS12G0136300 PROTEIN"/>
    <property type="match status" value="1"/>
</dbReference>
<feature type="region of interest" description="Disordered" evidence="1">
    <location>
        <begin position="398"/>
        <end position="461"/>
    </location>
</feature>
<feature type="region of interest" description="Disordered" evidence="1">
    <location>
        <begin position="480"/>
        <end position="506"/>
    </location>
</feature>
<feature type="compositionally biased region" description="Polar residues" evidence="1">
    <location>
        <begin position="647"/>
        <end position="660"/>
    </location>
</feature>
<gene>
    <name evidence="4" type="ORF">V1264_016129</name>
</gene>
<dbReference type="PANTHER" id="PTHR48125">
    <property type="entry name" value="LP07818P1"/>
    <property type="match status" value="1"/>
</dbReference>
<feature type="region of interest" description="Disordered" evidence="1">
    <location>
        <begin position="527"/>
        <end position="555"/>
    </location>
</feature>
<evidence type="ECO:0000256" key="2">
    <source>
        <dbReference type="SAM" id="Phobius"/>
    </source>
</evidence>
<dbReference type="Gene3D" id="2.60.120.740">
    <property type="match status" value="1"/>
</dbReference>
<keyword evidence="3" id="KW-0732">Signal</keyword>
<protein>
    <recommendedName>
        <fullName evidence="6">CUB domain-containing protein</fullName>
    </recommendedName>
</protein>
<dbReference type="EMBL" id="JBAMIC010000004">
    <property type="protein sequence ID" value="KAK7108383.1"/>
    <property type="molecule type" value="Genomic_DNA"/>
</dbReference>
<feature type="transmembrane region" description="Helical" evidence="2">
    <location>
        <begin position="570"/>
        <end position="593"/>
    </location>
</feature>
<accession>A0AAN9BLQ8</accession>
<feature type="region of interest" description="Disordered" evidence="1">
    <location>
        <begin position="69"/>
        <end position="97"/>
    </location>
</feature>
<keyword evidence="2" id="KW-1133">Transmembrane helix</keyword>
<keyword evidence="5" id="KW-1185">Reference proteome</keyword>
<feature type="compositionally biased region" description="Low complexity" evidence="1">
    <location>
        <begin position="433"/>
        <end position="448"/>
    </location>
</feature>
<feature type="compositionally biased region" description="Low complexity" evidence="1">
    <location>
        <begin position="484"/>
        <end position="501"/>
    </location>
</feature>
<organism evidence="4 5">
    <name type="scientific">Littorina saxatilis</name>
    <dbReference type="NCBI Taxonomy" id="31220"/>
    <lineage>
        <taxon>Eukaryota</taxon>
        <taxon>Metazoa</taxon>
        <taxon>Spiralia</taxon>
        <taxon>Lophotrochozoa</taxon>
        <taxon>Mollusca</taxon>
        <taxon>Gastropoda</taxon>
        <taxon>Caenogastropoda</taxon>
        <taxon>Littorinimorpha</taxon>
        <taxon>Littorinoidea</taxon>
        <taxon>Littorinidae</taxon>
        <taxon>Littorina</taxon>
    </lineage>
</organism>